<dbReference type="GO" id="GO:0000162">
    <property type="term" value="P:L-tryptophan biosynthetic process"/>
    <property type="evidence" value="ECO:0007669"/>
    <property type="project" value="TreeGrafter"/>
</dbReference>
<feature type="non-terminal residue" evidence="2">
    <location>
        <position position="202"/>
    </location>
</feature>
<evidence type="ECO:0000313" key="2">
    <source>
        <dbReference type="EMBL" id="KKK83575.1"/>
    </source>
</evidence>
<comment type="caution">
    <text evidence="2">The sequence shown here is derived from an EMBL/GenBank/DDBJ whole genome shotgun (WGS) entry which is preliminary data.</text>
</comment>
<dbReference type="SUPFAM" id="SSF51726">
    <property type="entry name" value="UROD/MetE-like"/>
    <property type="match status" value="1"/>
</dbReference>
<sequence length="202" mass="21974">MPDNATDPARAVEMRHETIDAAGTPAGALDALAGQAQPALLESSALDPRYGRYSVLACRPREILTVRDGRVLDGAGHRLGGETVLDALRVGLNRFRSTGELPTPYGPGWIGYVGYEFGRHIERLPGRAVRDTSLPDLHLAFYDAAAVYDAIEKRWTLSWLDCPAAAEARDALHEVGGRRFLLAPECSIDPQTPEANLRAMLE</sequence>
<dbReference type="InterPro" id="IPR005801">
    <property type="entry name" value="ADC_synthase"/>
</dbReference>
<dbReference type="PANTHER" id="PTHR11236:SF9">
    <property type="entry name" value="ANTHRANILATE SYNTHASE COMPONENT 1"/>
    <property type="match status" value="1"/>
</dbReference>
<name>A0A0F8ZCB5_9ZZZZ</name>
<dbReference type="Gene3D" id="3.60.120.10">
    <property type="entry name" value="Anthranilate synthase"/>
    <property type="match status" value="1"/>
</dbReference>
<gene>
    <name evidence="2" type="ORF">LCGC14_2792010</name>
</gene>
<proteinExistence type="predicted"/>
<dbReference type="Pfam" id="PF04715">
    <property type="entry name" value="Anth_synt_I_N"/>
    <property type="match status" value="1"/>
</dbReference>
<dbReference type="EMBL" id="LAZR01052162">
    <property type="protein sequence ID" value="KKK83575.1"/>
    <property type="molecule type" value="Genomic_DNA"/>
</dbReference>
<dbReference type="InterPro" id="IPR006805">
    <property type="entry name" value="Anth_synth_I_N"/>
</dbReference>
<accession>A0A0F8ZCB5</accession>
<dbReference type="InterPro" id="IPR038071">
    <property type="entry name" value="UROD/MetE-like_sf"/>
</dbReference>
<protein>
    <recommendedName>
        <fullName evidence="1">Anthranilate synthase component I N-terminal domain-containing protein</fullName>
    </recommendedName>
</protein>
<dbReference type="PANTHER" id="PTHR11236">
    <property type="entry name" value="AMINOBENZOATE/ANTHRANILATE SYNTHASE"/>
    <property type="match status" value="1"/>
</dbReference>
<feature type="domain" description="Anthranilate synthase component I N-terminal" evidence="1">
    <location>
        <begin position="24"/>
        <end position="157"/>
    </location>
</feature>
<dbReference type="AlphaFoldDB" id="A0A0F8ZCB5"/>
<evidence type="ECO:0000259" key="1">
    <source>
        <dbReference type="Pfam" id="PF04715"/>
    </source>
</evidence>
<dbReference type="SUPFAM" id="SSF56322">
    <property type="entry name" value="ADC synthase"/>
    <property type="match status" value="1"/>
</dbReference>
<reference evidence="2" key="1">
    <citation type="journal article" date="2015" name="Nature">
        <title>Complex archaea that bridge the gap between prokaryotes and eukaryotes.</title>
        <authorList>
            <person name="Spang A."/>
            <person name="Saw J.H."/>
            <person name="Jorgensen S.L."/>
            <person name="Zaremba-Niedzwiedzka K."/>
            <person name="Martijn J."/>
            <person name="Lind A.E."/>
            <person name="van Eijk R."/>
            <person name="Schleper C."/>
            <person name="Guy L."/>
            <person name="Ettema T.J."/>
        </authorList>
    </citation>
    <scope>NUCLEOTIDE SEQUENCE</scope>
</reference>
<dbReference type="InterPro" id="IPR019999">
    <property type="entry name" value="Anth_synth_I-like"/>
</dbReference>
<organism evidence="2">
    <name type="scientific">marine sediment metagenome</name>
    <dbReference type="NCBI Taxonomy" id="412755"/>
    <lineage>
        <taxon>unclassified sequences</taxon>
        <taxon>metagenomes</taxon>
        <taxon>ecological metagenomes</taxon>
    </lineage>
</organism>